<dbReference type="EMBL" id="BK015041">
    <property type="protein sequence ID" value="DAD88504.1"/>
    <property type="molecule type" value="Genomic_DNA"/>
</dbReference>
<reference evidence="1" key="1">
    <citation type="journal article" date="2021" name="Proc. Natl. Acad. Sci. U.S.A.">
        <title>A Catalog of Tens of Thousands of Viruses from Human Metagenomes Reveals Hidden Associations with Chronic Diseases.</title>
        <authorList>
            <person name="Tisza M.J."/>
            <person name="Buck C.B."/>
        </authorList>
    </citation>
    <scope>NUCLEOTIDE SEQUENCE</scope>
    <source>
        <strain evidence="1">Cttxo15</strain>
    </source>
</reference>
<protein>
    <submittedName>
        <fullName evidence="1">Killer protein TOXINS, BIOFILMS, CELL METABOLISM.25A</fullName>
    </submittedName>
</protein>
<evidence type="ECO:0000313" key="1">
    <source>
        <dbReference type="EMBL" id="DAD88504.1"/>
    </source>
</evidence>
<organism evidence="1">
    <name type="scientific">Podoviridae sp. cttxo15</name>
    <dbReference type="NCBI Taxonomy" id="2826584"/>
    <lineage>
        <taxon>Viruses</taxon>
        <taxon>Duplodnaviria</taxon>
        <taxon>Heunggongvirae</taxon>
        <taxon>Uroviricota</taxon>
        <taxon>Caudoviricetes</taxon>
    </lineage>
</organism>
<accession>A0A8S5N1Z7</accession>
<name>A0A8S5N1Z7_9CAUD</name>
<sequence>MRLNDQRRLIFTVNQDGEIQVIEILEISKHYE</sequence>
<proteinExistence type="predicted"/>